<dbReference type="FunFam" id="1.20.1250.20:FF:000197">
    <property type="entry name" value="Siderophore iron transporter 1"/>
    <property type="match status" value="1"/>
</dbReference>
<organism evidence="10 11">
    <name type="scientific">Hapsidospora chrysogenum (strain ATCC 11550 / CBS 779.69 / DSM 880 / IAM 14645 / JCM 23072 / IMI 49137)</name>
    <name type="common">Acremonium chrysogenum</name>
    <dbReference type="NCBI Taxonomy" id="857340"/>
    <lineage>
        <taxon>Eukaryota</taxon>
        <taxon>Fungi</taxon>
        <taxon>Dikarya</taxon>
        <taxon>Ascomycota</taxon>
        <taxon>Pezizomycotina</taxon>
        <taxon>Sordariomycetes</taxon>
        <taxon>Hypocreomycetidae</taxon>
        <taxon>Hypocreales</taxon>
        <taxon>Bionectriaceae</taxon>
        <taxon>Hapsidospora</taxon>
    </lineage>
</organism>
<evidence type="ECO:0000256" key="3">
    <source>
        <dbReference type="ARBA" id="ARBA00022448"/>
    </source>
</evidence>
<dbReference type="HOGENOM" id="CLU_012970_2_1_1"/>
<feature type="transmembrane region" description="Helical" evidence="9">
    <location>
        <begin position="263"/>
        <end position="289"/>
    </location>
</feature>
<feature type="transmembrane region" description="Helical" evidence="9">
    <location>
        <begin position="544"/>
        <end position="563"/>
    </location>
</feature>
<dbReference type="GO" id="GO:0005774">
    <property type="term" value="C:vacuolar membrane"/>
    <property type="evidence" value="ECO:0007669"/>
    <property type="project" value="TreeGrafter"/>
</dbReference>
<evidence type="ECO:0000256" key="2">
    <source>
        <dbReference type="ARBA" id="ARBA00008335"/>
    </source>
</evidence>
<feature type="transmembrane region" description="Helical" evidence="9">
    <location>
        <begin position="465"/>
        <end position="492"/>
    </location>
</feature>
<accession>A0A086T0Z9</accession>
<keyword evidence="4 9" id="KW-0812">Transmembrane</keyword>
<feature type="transmembrane region" description="Helical" evidence="9">
    <location>
        <begin position="211"/>
        <end position="234"/>
    </location>
</feature>
<sequence length="593" mass="64293">MADYEKKHGTTPAVGDHANEHAAVPATAAEAVRNIKSPGIVRIEALASVITLPDRIAIFFSIFLVAYAYSLDGTLRAAYQPTATDSMGNHSLTATVNVIRAVIGAATQPTAAKIADVFGRVELILVSSLFYVLGTIIEAVSDDIVTLAAGNAVYQIGFTIMVLLVEVIIADITSTRSRLFFSYIPALPFIINTWVSGNVTEAVLAATTWRWGYGMWCIIYPVCTLPLIISLVIVSRRAKRRGLLDDYRSSFQVLGAGNFALELFWLLDMFGIVLLCAVFSLILVPLTIAGGITTKWASADIIAPLVVGILCIPAFILWELKAPHPLIPFRLMKDRSVWSPLCIAIMLNFTWYLQGNYLYTMLIVAFDFSVATATRVSSLYSFCSTIVGPILGLVVFRIRRLKYLIVAGTALFMVAFGLLIRFRGSTGGETGKTGVIAAQVVLGVAGGMFPYPAQASLQVQLQHEHLAVLTGVYLAMYNIGSALGNTVSGAIWTQSLPQFLADHLDDPDLVSAVYASPLTEAVKYPMGSPERVGIVAAYRDANRLLGITGICLCVPLIAFAMALRNPKLNEDQTLAKEVESITESETSEEDRRY</sequence>
<dbReference type="InterPro" id="IPR036259">
    <property type="entry name" value="MFS_trans_sf"/>
</dbReference>
<gene>
    <name evidence="10" type="ORF">ACRE_062310</name>
</gene>
<feature type="transmembrane region" description="Helical" evidence="9">
    <location>
        <begin position="179"/>
        <end position="199"/>
    </location>
</feature>
<dbReference type="InterPro" id="IPR011701">
    <property type="entry name" value="MFS"/>
</dbReference>
<keyword evidence="7 9" id="KW-0472">Membrane</keyword>
<dbReference type="Gene3D" id="1.20.1250.20">
    <property type="entry name" value="MFS general substrate transporter like domains"/>
    <property type="match status" value="2"/>
</dbReference>
<keyword evidence="11" id="KW-1185">Reference proteome</keyword>
<feature type="transmembrane region" description="Helical" evidence="9">
    <location>
        <begin position="341"/>
        <end position="366"/>
    </location>
</feature>
<name>A0A086T0Z9_HAPC1</name>
<protein>
    <submittedName>
        <fullName evidence="10">Siderophore iron transporter-like protein</fullName>
    </submittedName>
</protein>
<evidence type="ECO:0000256" key="9">
    <source>
        <dbReference type="SAM" id="Phobius"/>
    </source>
</evidence>
<evidence type="ECO:0000313" key="10">
    <source>
        <dbReference type="EMBL" id="KFH43031.1"/>
    </source>
</evidence>
<dbReference type="EMBL" id="JPKY01000079">
    <property type="protein sequence ID" value="KFH43031.1"/>
    <property type="molecule type" value="Genomic_DNA"/>
</dbReference>
<dbReference type="AlphaFoldDB" id="A0A086T0Z9"/>
<keyword evidence="6" id="KW-0406">Ion transport</keyword>
<evidence type="ECO:0000256" key="7">
    <source>
        <dbReference type="ARBA" id="ARBA00023136"/>
    </source>
</evidence>
<dbReference type="Proteomes" id="UP000029964">
    <property type="component" value="Unassembled WGS sequence"/>
</dbReference>
<evidence type="ECO:0000256" key="6">
    <source>
        <dbReference type="ARBA" id="ARBA00023065"/>
    </source>
</evidence>
<comment type="caution">
    <text evidence="10">The sequence shown here is derived from an EMBL/GenBank/DDBJ whole genome shotgun (WGS) entry which is preliminary data.</text>
</comment>
<dbReference type="PANTHER" id="PTHR23501">
    <property type="entry name" value="MAJOR FACILITATOR SUPERFAMILY"/>
    <property type="match status" value="1"/>
</dbReference>
<dbReference type="OrthoDB" id="4088837at2759"/>
<feature type="transmembrane region" description="Helical" evidence="9">
    <location>
        <begin position="123"/>
        <end position="140"/>
    </location>
</feature>
<dbReference type="Pfam" id="PF07690">
    <property type="entry name" value="MFS_1"/>
    <property type="match status" value="1"/>
</dbReference>
<evidence type="ECO:0000256" key="4">
    <source>
        <dbReference type="ARBA" id="ARBA00022692"/>
    </source>
</evidence>
<dbReference type="SUPFAM" id="SSF103473">
    <property type="entry name" value="MFS general substrate transporter"/>
    <property type="match status" value="1"/>
</dbReference>
<evidence type="ECO:0000256" key="1">
    <source>
        <dbReference type="ARBA" id="ARBA00004127"/>
    </source>
</evidence>
<keyword evidence="5 9" id="KW-1133">Transmembrane helix</keyword>
<feature type="region of interest" description="Disordered" evidence="8">
    <location>
        <begin position="1"/>
        <end position="20"/>
    </location>
</feature>
<feature type="transmembrane region" description="Helical" evidence="9">
    <location>
        <begin position="378"/>
        <end position="396"/>
    </location>
</feature>
<comment type="similarity">
    <text evidence="2">Belongs to the major facilitator superfamily.</text>
</comment>
<comment type="subcellular location">
    <subcellularLocation>
        <location evidence="1">Endomembrane system</location>
        <topology evidence="1">Multi-pass membrane protein</topology>
    </subcellularLocation>
</comment>
<evidence type="ECO:0000313" key="11">
    <source>
        <dbReference type="Proteomes" id="UP000029964"/>
    </source>
</evidence>
<dbReference type="GO" id="GO:0005886">
    <property type="term" value="C:plasma membrane"/>
    <property type="evidence" value="ECO:0007669"/>
    <property type="project" value="TreeGrafter"/>
</dbReference>
<proteinExistence type="inferred from homology"/>
<dbReference type="PANTHER" id="PTHR23501:SF92">
    <property type="entry name" value="GLUTATHIONE EXCHANGER 1-RELATED"/>
    <property type="match status" value="1"/>
</dbReference>
<feature type="transmembrane region" description="Helical" evidence="9">
    <location>
        <begin position="301"/>
        <end position="320"/>
    </location>
</feature>
<evidence type="ECO:0000256" key="5">
    <source>
        <dbReference type="ARBA" id="ARBA00022989"/>
    </source>
</evidence>
<reference evidence="11" key="1">
    <citation type="journal article" date="2014" name="Genome Announc.">
        <title>Genome sequence and annotation of Acremonium chrysogenum, producer of the beta-lactam antibiotic cephalosporin C.</title>
        <authorList>
            <person name="Terfehr D."/>
            <person name="Dahlmann T.A."/>
            <person name="Specht T."/>
            <person name="Zadra I."/>
            <person name="Kuernsteiner H."/>
            <person name="Kueck U."/>
        </authorList>
    </citation>
    <scope>NUCLEOTIDE SEQUENCE [LARGE SCALE GENOMIC DNA]</scope>
    <source>
        <strain evidence="11">ATCC 11550 / CBS 779.69 / DSM 880 / IAM 14645 / JCM 23072 / IMI 49137</strain>
    </source>
</reference>
<dbReference type="GO" id="GO:0015343">
    <property type="term" value="F:siderophore-iron transmembrane transporter activity"/>
    <property type="evidence" value="ECO:0007669"/>
    <property type="project" value="TreeGrafter"/>
</dbReference>
<keyword evidence="3" id="KW-0813">Transport</keyword>
<evidence type="ECO:0000256" key="8">
    <source>
        <dbReference type="SAM" id="MobiDB-lite"/>
    </source>
</evidence>
<feature type="transmembrane region" description="Helical" evidence="9">
    <location>
        <begin position="434"/>
        <end position="453"/>
    </location>
</feature>
<feature type="transmembrane region" description="Helical" evidence="9">
    <location>
        <begin position="403"/>
        <end position="422"/>
    </location>
</feature>
<feature type="transmembrane region" description="Helical" evidence="9">
    <location>
        <begin position="152"/>
        <end position="172"/>
    </location>
</feature>
<dbReference type="GO" id="GO:0005768">
    <property type="term" value="C:endosome"/>
    <property type="evidence" value="ECO:0007669"/>
    <property type="project" value="TreeGrafter"/>
</dbReference>